<dbReference type="InterPro" id="IPR013106">
    <property type="entry name" value="Ig_V-set"/>
</dbReference>
<evidence type="ECO:0000313" key="4">
    <source>
        <dbReference type="EMBL" id="KAG8554096.1"/>
    </source>
</evidence>
<dbReference type="InterPro" id="IPR007110">
    <property type="entry name" value="Ig-like_dom"/>
</dbReference>
<dbReference type="SMART" id="SM00409">
    <property type="entry name" value="IG"/>
    <property type="match status" value="1"/>
</dbReference>
<evidence type="ECO:0000256" key="1">
    <source>
        <dbReference type="SAM" id="MobiDB-lite"/>
    </source>
</evidence>
<evidence type="ECO:0000259" key="3">
    <source>
        <dbReference type="PROSITE" id="PS50835"/>
    </source>
</evidence>
<organism evidence="4 5">
    <name type="scientific">Engystomops pustulosus</name>
    <name type="common">Tungara frog</name>
    <name type="synonym">Physalaemus pustulosus</name>
    <dbReference type="NCBI Taxonomy" id="76066"/>
    <lineage>
        <taxon>Eukaryota</taxon>
        <taxon>Metazoa</taxon>
        <taxon>Chordata</taxon>
        <taxon>Craniata</taxon>
        <taxon>Vertebrata</taxon>
        <taxon>Euteleostomi</taxon>
        <taxon>Amphibia</taxon>
        <taxon>Batrachia</taxon>
        <taxon>Anura</taxon>
        <taxon>Neobatrachia</taxon>
        <taxon>Hyloidea</taxon>
        <taxon>Leptodactylidae</taxon>
        <taxon>Leiuperinae</taxon>
        <taxon>Engystomops</taxon>
    </lineage>
</organism>
<proteinExistence type="predicted"/>
<dbReference type="GO" id="GO:0032703">
    <property type="term" value="P:negative regulation of interleukin-2 production"/>
    <property type="evidence" value="ECO:0007669"/>
    <property type="project" value="InterPro"/>
</dbReference>
<dbReference type="PROSITE" id="PS50835">
    <property type="entry name" value="IG_LIKE"/>
    <property type="match status" value="1"/>
</dbReference>
<keyword evidence="5" id="KW-1185">Reference proteome</keyword>
<feature type="region of interest" description="Disordered" evidence="1">
    <location>
        <begin position="188"/>
        <end position="207"/>
    </location>
</feature>
<dbReference type="AlphaFoldDB" id="A0AAV6ZY99"/>
<dbReference type="PANTHER" id="PTHR15466:SF2">
    <property type="entry name" value="V-SET AND IMMUNOGLOBULIN DOMAIN-CONTAINING PROTEIN 4"/>
    <property type="match status" value="1"/>
</dbReference>
<reference evidence="4" key="1">
    <citation type="thesis" date="2020" institute="ProQuest LLC" country="789 East Eisenhower Parkway, Ann Arbor, MI, USA">
        <title>Comparative Genomics and Chromosome Evolution.</title>
        <authorList>
            <person name="Mudd A.B."/>
        </authorList>
    </citation>
    <scope>NUCLEOTIDE SEQUENCE</scope>
    <source>
        <strain evidence="4">237g6f4</strain>
        <tissue evidence="4">Blood</tissue>
    </source>
</reference>
<dbReference type="GO" id="GO:0043031">
    <property type="term" value="P:negative regulation of macrophage activation"/>
    <property type="evidence" value="ECO:0007669"/>
    <property type="project" value="InterPro"/>
</dbReference>
<protein>
    <recommendedName>
        <fullName evidence="3">Ig-like domain-containing protein</fullName>
    </recommendedName>
</protein>
<dbReference type="InterPro" id="IPR003599">
    <property type="entry name" value="Ig_sub"/>
</dbReference>
<dbReference type="EMBL" id="WNYA01000010">
    <property type="protein sequence ID" value="KAG8554096.1"/>
    <property type="molecule type" value="Genomic_DNA"/>
</dbReference>
<gene>
    <name evidence="4" type="ORF">GDO81_003659</name>
</gene>
<dbReference type="Pfam" id="PF07686">
    <property type="entry name" value="V-set"/>
    <property type="match status" value="1"/>
</dbReference>
<comment type="caution">
    <text evidence="4">The sequence shown here is derived from an EMBL/GenBank/DDBJ whole genome shotgun (WGS) entry which is preliminary data.</text>
</comment>
<dbReference type="InterPro" id="IPR013783">
    <property type="entry name" value="Ig-like_fold"/>
</dbReference>
<evidence type="ECO:0000256" key="2">
    <source>
        <dbReference type="SAM" id="Phobius"/>
    </source>
</evidence>
<feature type="transmembrane region" description="Helical" evidence="2">
    <location>
        <begin position="299"/>
        <end position="321"/>
    </location>
</feature>
<dbReference type="Gene3D" id="2.60.40.10">
    <property type="entry name" value="Immunoglobulins"/>
    <property type="match status" value="1"/>
</dbReference>
<keyword evidence="2" id="KW-1133">Transmembrane helix</keyword>
<dbReference type="Proteomes" id="UP000824782">
    <property type="component" value="Unassembled WGS sequence"/>
</dbReference>
<dbReference type="SUPFAM" id="SSF48726">
    <property type="entry name" value="Immunoglobulin"/>
    <property type="match status" value="1"/>
</dbReference>
<accession>A0AAV6ZY99</accession>
<dbReference type="PANTHER" id="PTHR15466">
    <property type="entry name" value="V-SET AND IMMUNOGLOBULIN DOMAIN CONTAINING 4"/>
    <property type="match status" value="1"/>
</dbReference>
<dbReference type="InterPro" id="IPR039939">
    <property type="entry name" value="VSIG4"/>
</dbReference>
<keyword evidence="2" id="KW-0472">Membrane</keyword>
<dbReference type="InterPro" id="IPR036179">
    <property type="entry name" value="Ig-like_dom_sf"/>
</dbReference>
<name>A0AAV6ZY99_ENGPU</name>
<sequence length="430" mass="48245">MANDRILGHIKWLSVFAICFSGRNAFCDLSLNMKETMTGVRSQSVVIPCKYTAPKDYSEHKVEWSLDSEVIIHRVESEDHIPLTKFRERVEISKAPDDVSLTMRKLSVTDKGNIKCKVTWKKKDGTLVSNEDITVLKVVREKSETSVDVITTEEPELETSMKPTEEPKGKIITATTITQELKQTTKKAKENDITTTAQEQKSETSVDVITTGEPELETMRPTTEKPQSDIIITTPPEHQTKISESDDGSHISTATTMETIKSTAIVNFHESTTLISMYTTELFFNNAEIAHNKGWGISFYTLLIIIMCVLCIMTVVIVLIINKKKRKGYTYQLATMNQLLALEDAENRGQSCTNDTRASNNYEPCNPPMMNQLLAKEGAENGCQSCTNDTRASNTYEPCNPPVPVYEGIILNFSNEYESLQIEKNPENSS</sequence>
<feature type="compositionally biased region" description="Polar residues" evidence="1">
    <location>
        <begin position="193"/>
        <end position="207"/>
    </location>
</feature>
<dbReference type="GO" id="GO:0042130">
    <property type="term" value="P:negative regulation of T cell proliferation"/>
    <property type="evidence" value="ECO:0007669"/>
    <property type="project" value="InterPro"/>
</dbReference>
<evidence type="ECO:0000313" key="5">
    <source>
        <dbReference type="Proteomes" id="UP000824782"/>
    </source>
</evidence>
<feature type="domain" description="Ig-like" evidence="3">
    <location>
        <begin position="42"/>
        <end position="134"/>
    </location>
</feature>
<keyword evidence="2" id="KW-0812">Transmembrane</keyword>